<organism evidence="1">
    <name type="scientific">Anguilla anguilla</name>
    <name type="common">European freshwater eel</name>
    <name type="synonym">Muraena anguilla</name>
    <dbReference type="NCBI Taxonomy" id="7936"/>
    <lineage>
        <taxon>Eukaryota</taxon>
        <taxon>Metazoa</taxon>
        <taxon>Chordata</taxon>
        <taxon>Craniata</taxon>
        <taxon>Vertebrata</taxon>
        <taxon>Euteleostomi</taxon>
        <taxon>Actinopterygii</taxon>
        <taxon>Neopterygii</taxon>
        <taxon>Teleostei</taxon>
        <taxon>Anguilliformes</taxon>
        <taxon>Anguillidae</taxon>
        <taxon>Anguilla</taxon>
    </lineage>
</organism>
<reference evidence="1" key="2">
    <citation type="journal article" date="2015" name="Fish Shellfish Immunol.">
        <title>Early steps in the European eel (Anguilla anguilla)-Vibrio vulnificus interaction in the gills: Role of the RtxA13 toxin.</title>
        <authorList>
            <person name="Callol A."/>
            <person name="Pajuelo D."/>
            <person name="Ebbesson L."/>
            <person name="Teles M."/>
            <person name="MacKenzie S."/>
            <person name="Amaro C."/>
        </authorList>
    </citation>
    <scope>NUCLEOTIDE SEQUENCE</scope>
</reference>
<sequence length="64" mass="7338">MEDCPLPDPPKATSIRSLPFSRLLVQIIPKQMISRRLSHPGLIFQSHVWQLKGKRLGRQCRTSS</sequence>
<proteinExistence type="predicted"/>
<protein>
    <submittedName>
        <fullName evidence="1">Uncharacterized protein</fullName>
    </submittedName>
</protein>
<reference evidence="1" key="1">
    <citation type="submission" date="2014-11" db="EMBL/GenBank/DDBJ databases">
        <authorList>
            <person name="Amaro Gonzalez C."/>
        </authorList>
    </citation>
    <scope>NUCLEOTIDE SEQUENCE</scope>
</reference>
<accession>A0A0E9URY3</accession>
<dbReference type="EMBL" id="GBXM01039943">
    <property type="protein sequence ID" value="JAH68634.1"/>
    <property type="molecule type" value="Transcribed_RNA"/>
</dbReference>
<dbReference type="AlphaFoldDB" id="A0A0E9URY3"/>
<name>A0A0E9URY3_ANGAN</name>
<evidence type="ECO:0000313" key="1">
    <source>
        <dbReference type="EMBL" id="JAH68634.1"/>
    </source>
</evidence>